<dbReference type="Proteomes" id="UP000704176">
    <property type="component" value="Unassembled WGS sequence"/>
</dbReference>
<protein>
    <submittedName>
        <fullName evidence="1">Uncharacterized protein</fullName>
    </submittedName>
</protein>
<evidence type="ECO:0000313" key="1">
    <source>
        <dbReference type="EMBL" id="MBZ6077357.1"/>
    </source>
</evidence>
<sequence length="263" mass="29797">MTASNGDITRKVDRNAVKALAAYSENELRKGLARAAELPAISARTREGVAKRLSPKSVPTYSTPEKLPFLIKMEIESLGDRIRLYPFTARYRELINSGPHDMLTAWQVHSHSLRQSELYIIQERGTELMRFLHDVALDLGVATVDRANNFQKGFRKRFDRRLRERHRLVHAHERPSLTSRVIDFALVAEDADRETVADILANLTIDIANLLPGEPPKDAQEIMRRVSELRDNYVTFAEEEAEDMFAILSSEVRTALGTSSDIA</sequence>
<gene>
    <name evidence="1" type="ORF">K9B37_13835</name>
</gene>
<reference evidence="1 2" key="1">
    <citation type="submission" date="2021-09" db="EMBL/GenBank/DDBJ databases">
        <title>The complete genome sequence of a new microorganism.</title>
        <authorList>
            <person name="Zi Z."/>
        </authorList>
    </citation>
    <scope>NUCLEOTIDE SEQUENCE [LARGE SCALE GENOMIC DNA]</scope>
    <source>
        <strain evidence="1 2">WGZ8</strain>
    </source>
</reference>
<dbReference type="EMBL" id="JAIRBM010000009">
    <property type="protein sequence ID" value="MBZ6077357.1"/>
    <property type="molecule type" value="Genomic_DNA"/>
</dbReference>
<proteinExistence type="predicted"/>
<name>A0ABS7VP79_9HYPH</name>
<accession>A0ABS7VP79</accession>
<comment type="caution">
    <text evidence="1">The sequence shown here is derived from an EMBL/GenBank/DDBJ whole genome shotgun (WGS) entry which is preliminary data.</text>
</comment>
<dbReference type="RefSeq" id="WP_224313719.1">
    <property type="nucleotide sequence ID" value="NZ_JAIRBM010000009.1"/>
</dbReference>
<evidence type="ECO:0000313" key="2">
    <source>
        <dbReference type="Proteomes" id="UP000704176"/>
    </source>
</evidence>
<organism evidence="1 2">
    <name type="scientific">Microvirga puerhi</name>
    <dbReference type="NCBI Taxonomy" id="2876078"/>
    <lineage>
        <taxon>Bacteria</taxon>
        <taxon>Pseudomonadati</taxon>
        <taxon>Pseudomonadota</taxon>
        <taxon>Alphaproteobacteria</taxon>
        <taxon>Hyphomicrobiales</taxon>
        <taxon>Methylobacteriaceae</taxon>
        <taxon>Microvirga</taxon>
    </lineage>
</organism>
<keyword evidence="2" id="KW-1185">Reference proteome</keyword>